<dbReference type="PANTHER" id="PTHR43795">
    <property type="entry name" value="BIFUNCTIONAL ASPARTATE AMINOTRANSFERASE AND GLUTAMATE/ASPARTATE-PREPHENATE AMINOTRANSFERASE-RELATED"/>
    <property type="match status" value="1"/>
</dbReference>
<dbReference type="InterPro" id="IPR050478">
    <property type="entry name" value="Ethylene_sulfur-biosynth"/>
</dbReference>
<dbReference type="SUPFAM" id="SSF53383">
    <property type="entry name" value="PLP-dependent transferases"/>
    <property type="match status" value="1"/>
</dbReference>
<dbReference type="CDD" id="cd00609">
    <property type="entry name" value="AAT_like"/>
    <property type="match status" value="1"/>
</dbReference>
<comment type="caution">
    <text evidence="3">The sequence shown here is derived from an EMBL/GenBank/DDBJ whole genome shotgun (WGS) entry which is preliminary data.</text>
</comment>
<proteinExistence type="predicted"/>
<gene>
    <name evidence="3" type="ORF">V1264_015564</name>
</gene>
<sequence>MFLMCGAKKEKCVQGVVPVDRQPLVCARALRVLSEPGPLVKYSQKVGGDPYDPDNNPKGYIDLGLAENRLCEELTTQKLRSLNLSREDESSLQYYPNLKGLTSFREILADFLDARFLPRKKINPEELVVASGTTAILDTLAFCLADPGDYFMVPAPYYYRIRNDFEDRARVKVLEVPLSPKAGFELTVKSFEIVYTVAKKQGKNIRGLLLINPNNPLGDVYTAHFLIEVLHFAFKNGLHVISDEIYALSVFDKNSRFRSILSLPFPDPERVHFLWGVSKDMGLSGYRCGVLHTCNKHVLQFATAVGIFHVTPPLMQRRLQHILADDDWLDTIYFPTLHKRLSVMYKAGCAKLSEMGVYVHPAKAGIFIWADFSPFLSEHTFAAEQELFIKFLEARIYVLPGKQSYCPYPGWFRIVFASNQHKVMEGLKRMEKVLKNLPSEKERATGKLD</sequence>
<dbReference type="GO" id="GO:0008483">
    <property type="term" value="F:transaminase activity"/>
    <property type="evidence" value="ECO:0007669"/>
    <property type="project" value="TreeGrafter"/>
</dbReference>
<dbReference type="Gene3D" id="3.40.640.10">
    <property type="entry name" value="Type I PLP-dependent aspartate aminotransferase-like (Major domain)"/>
    <property type="match status" value="1"/>
</dbReference>
<dbReference type="InterPro" id="IPR015422">
    <property type="entry name" value="PyrdxlP-dep_Trfase_small"/>
</dbReference>
<reference evidence="3 4" key="1">
    <citation type="submission" date="2024-02" db="EMBL/GenBank/DDBJ databases">
        <title>Chromosome-scale genome assembly of the rough periwinkle Littorina saxatilis.</title>
        <authorList>
            <person name="De Jode A."/>
            <person name="Faria R."/>
            <person name="Formenti G."/>
            <person name="Sims Y."/>
            <person name="Smith T.P."/>
            <person name="Tracey A."/>
            <person name="Wood J.M.D."/>
            <person name="Zagrodzka Z.B."/>
            <person name="Johannesson K."/>
            <person name="Butlin R.K."/>
            <person name="Leder E.H."/>
        </authorList>
    </citation>
    <scope>NUCLEOTIDE SEQUENCE [LARGE SCALE GENOMIC DNA]</scope>
    <source>
        <strain evidence="3">Snail1</strain>
        <tissue evidence="3">Muscle</tissue>
    </source>
</reference>
<dbReference type="PANTHER" id="PTHR43795:SF39">
    <property type="entry name" value="AMINOTRANSFERASE CLASS I_CLASSII DOMAIN-CONTAINING PROTEIN"/>
    <property type="match status" value="1"/>
</dbReference>
<dbReference type="InterPro" id="IPR015421">
    <property type="entry name" value="PyrdxlP-dep_Trfase_major"/>
</dbReference>
<organism evidence="3 4">
    <name type="scientific">Littorina saxatilis</name>
    <dbReference type="NCBI Taxonomy" id="31220"/>
    <lineage>
        <taxon>Eukaryota</taxon>
        <taxon>Metazoa</taxon>
        <taxon>Spiralia</taxon>
        <taxon>Lophotrochozoa</taxon>
        <taxon>Mollusca</taxon>
        <taxon>Gastropoda</taxon>
        <taxon>Caenogastropoda</taxon>
        <taxon>Littorinimorpha</taxon>
        <taxon>Littorinoidea</taxon>
        <taxon>Littorinidae</taxon>
        <taxon>Littorina</taxon>
    </lineage>
</organism>
<feature type="domain" description="Aminotransferase class I/classII large" evidence="2">
    <location>
        <begin position="63"/>
        <end position="424"/>
    </location>
</feature>
<protein>
    <recommendedName>
        <fullName evidence="2">Aminotransferase class I/classII large domain-containing protein</fullName>
    </recommendedName>
</protein>
<evidence type="ECO:0000313" key="4">
    <source>
        <dbReference type="Proteomes" id="UP001374579"/>
    </source>
</evidence>
<dbReference type="GO" id="GO:0030170">
    <property type="term" value="F:pyridoxal phosphate binding"/>
    <property type="evidence" value="ECO:0007669"/>
    <property type="project" value="InterPro"/>
</dbReference>
<dbReference type="PRINTS" id="PR00753">
    <property type="entry name" value="ACCSYNTHASE"/>
</dbReference>
<name>A0AAN9BLG9_9CAEN</name>
<dbReference type="EMBL" id="JBAMIC010000004">
    <property type="protein sequence ID" value="KAK7107682.1"/>
    <property type="molecule type" value="Genomic_DNA"/>
</dbReference>
<evidence type="ECO:0000256" key="1">
    <source>
        <dbReference type="ARBA" id="ARBA00022898"/>
    </source>
</evidence>
<dbReference type="InterPro" id="IPR015424">
    <property type="entry name" value="PyrdxlP-dep_Trfase"/>
</dbReference>
<dbReference type="GO" id="GO:0006520">
    <property type="term" value="P:amino acid metabolic process"/>
    <property type="evidence" value="ECO:0007669"/>
    <property type="project" value="TreeGrafter"/>
</dbReference>
<dbReference type="Pfam" id="PF00155">
    <property type="entry name" value="Aminotran_1_2"/>
    <property type="match status" value="1"/>
</dbReference>
<keyword evidence="1" id="KW-0663">Pyridoxal phosphate</keyword>
<keyword evidence="4" id="KW-1185">Reference proteome</keyword>
<dbReference type="InterPro" id="IPR004839">
    <property type="entry name" value="Aminotransferase_I/II_large"/>
</dbReference>
<evidence type="ECO:0000259" key="2">
    <source>
        <dbReference type="Pfam" id="PF00155"/>
    </source>
</evidence>
<dbReference type="AlphaFoldDB" id="A0AAN9BLG9"/>
<evidence type="ECO:0000313" key="3">
    <source>
        <dbReference type="EMBL" id="KAK7107682.1"/>
    </source>
</evidence>
<accession>A0AAN9BLG9</accession>
<dbReference type="Proteomes" id="UP001374579">
    <property type="component" value="Unassembled WGS sequence"/>
</dbReference>
<dbReference type="Gene3D" id="3.90.1150.10">
    <property type="entry name" value="Aspartate Aminotransferase, domain 1"/>
    <property type="match status" value="1"/>
</dbReference>